<feature type="non-terminal residue" evidence="1">
    <location>
        <position position="1"/>
    </location>
</feature>
<comment type="caution">
    <text evidence="1">The sequence shown here is derived from an EMBL/GenBank/DDBJ whole genome shotgun (WGS) entry which is preliminary data.</text>
</comment>
<dbReference type="Gene3D" id="2.60.120.1390">
    <property type="match status" value="2"/>
</dbReference>
<organism evidence="1">
    <name type="scientific">human gut metagenome</name>
    <dbReference type="NCBI Taxonomy" id="408170"/>
    <lineage>
        <taxon>unclassified sequences</taxon>
        <taxon>metagenomes</taxon>
        <taxon>organismal metagenomes</taxon>
    </lineage>
</organism>
<dbReference type="EMBL" id="AJWZ01004790">
    <property type="protein sequence ID" value="EKC64413.1"/>
    <property type="molecule type" value="Genomic_DNA"/>
</dbReference>
<gene>
    <name evidence="1" type="ORF">OBE_06975</name>
</gene>
<accession>K1T3N0</accession>
<reference evidence="1" key="1">
    <citation type="journal article" date="2013" name="Environ. Microbiol.">
        <title>Microbiota from the distal guts of lean and obese adolescents exhibit partial functional redundancy besides clear differences in community structure.</title>
        <authorList>
            <person name="Ferrer M."/>
            <person name="Ruiz A."/>
            <person name="Lanza F."/>
            <person name="Haange S.B."/>
            <person name="Oberbach A."/>
            <person name="Till H."/>
            <person name="Bargiela R."/>
            <person name="Campoy C."/>
            <person name="Segura M.T."/>
            <person name="Richter M."/>
            <person name="von Bergen M."/>
            <person name="Seifert J."/>
            <person name="Suarez A."/>
        </authorList>
    </citation>
    <scope>NUCLEOTIDE SEQUENCE</scope>
</reference>
<protein>
    <recommendedName>
        <fullName evidence="2">DUF2961 domain-containing protein</fullName>
    </recommendedName>
</protein>
<dbReference type="InterPro" id="IPR021345">
    <property type="entry name" value="DUF2961"/>
</dbReference>
<name>K1T3N0_9ZZZZ</name>
<proteinExistence type="predicted"/>
<evidence type="ECO:0008006" key="2">
    <source>
        <dbReference type="Google" id="ProtNLM"/>
    </source>
</evidence>
<dbReference type="AlphaFoldDB" id="K1T3N0"/>
<dbReference type="Pfam" id="PF11175">
    <property type="entry name" value="DUF2961"/>
    <property type="match status" value="1"/>
</dbReference>
<feature type="non-terminal residue" evidence="1">
    <location>
        <position position="368"/>
    </location>
</feature>
<evidence type="ECO:0000313" key="1">
    <source>
        <dbReference type="EMBL" id="EKC64413.1"/>
    </source>
</evidence>
<sequence>SAACAALFCLTACNHGHRSYKSEIVTLETLLDEMTDYTSAAEFPEYSLRQTSSYDRRSVSPDQPGWFANNDGSGYERIETINGHREKVLFEAEGPGVVTRIWMTTSDKRGTLRFYFDGESAPRFTIPAYDLSQAPFFVGEALSLRHTNYETRPEGRGGNTFMLPLPYASHCRITFEEPDWERFVPRYYQINYRTYAPGTRIKSFEVSDTERLRFRLEELSAKLLRPQAYEGGEQHRVRMRLAPGKKQTLSLDGEDRAIYTLRFEVAAPGAGSDYARLMRGLTLSMDFDGMNTVWAPLGEFAGAGIGAPEVRSWYLDCDGMGRIESRWVMPYRHTASLTLENTTDREADVLVETTTDRYARTPSTLYFH</sequence>